<dbReference type="EMBL" id="PFBZ01000048">
    <property type="protein sequence ID" value="PIT86804.1"/>
    <property type="molecule type" value="Genomic_DNA"/>
</dbReference>
<evidence type="ECO:0000313" key="2">
    <source>
        <dbReference type="EMBL" id="PIT86804.1"/>
    </source>
</evidence>
<organism evidence="2 3">
    <name type="scientific">Candidatus Magasanikbacteria bacterium CG10_big_fil_rev_8_21_14_0_10_43_6</name>
    <dbReference type="NCBI Taxonomy" id="1974650"/>
    <lineage>
        <taxon>Bacteria</taxon>
        <taxon>Candidatus Magasanikiibacteriota</taxon>
    </lineage>
</organism>
<dbReference type="Proteomes" id="UP000229362">
    <property type="component" value="Unassembled WGS sequence"/>
</dbReference>
<proteinExistence type="predicted"/>
<evidence type="ECO:0000313" key="3">
    <source>
        <dbReference type="Proteomes" id="UP000229362"/>
    </source>
</evidence>
<reference evidence="3" key="1">
    <citation type="submission" date="2017-09" db="EMBL/GenBank/DDBJ databases">
        <title>Depth-based differentiation of microbial function through sediment-hosted aquifers and enrichment of novel symbionts in the deep terrestrial subsurface.</title>
        <authorList>
            <person name="Probst A.J."/>
            <person name="Ladd B."/>
            <person name="Jarett J.K."/>
            <person name="Geller-Mcgrath D.E."/>
            <person name="Sieber C.M.K."/>
            <person name="Emerson J.B."/>
            <person name="Anantharaman K."/>
            <person name="Thomas B.C."/>
            <person name="Malmstrom R."/>
            <person name="Stieglmeier M."/>
            <person name="Klingl A."/>
            <person name="Woyke T."/>
            <person name="Ryan C.M."/>
            <person name="Banfield J.F."/>
        </authorList>
    </citation>
    <scope>NUCLEOTIDE SEQUENCE [LARGE SCALE GENOMIC DNA]</scope>
</reference>
<name>A0A2M6W1X3_9BACT</name>
<feature type="transmembrane region" description="Helical" evidence="1">
    <location>
        <begin position="42"/>
        <end position="65"/>
    </location>
</feature>
<sequence>MVGEEDLSKRGTESHFEIALFFLISVLGASFVYLFFFTVYSAVAIFAGVVFVIITGVGLFVVIVAKMWQHEVHTIMSGMQPDSTVSTRR</sequence>
<comment type="caution">
    <text evidence="2">The sequence shown here is derived from an EMBL/GenBank/DDBJ whole genome shotgun (WGS) entry which is preliminary data.</text>
</comment>
<keyword evidence="1" id="KW-0812">Transmembrane</keyword>
<keyword evidence="1" id="KW-0472">Membrane</keyword>
<accession>A0A2M6W1X3</accession>
<feature type="transmembrane region" description="Helical" evidence="1">
    <location>
        <begin position="18"/>
        <end position="36"/>
    </location>
</feature>
<dbReference type="AlphaFoldDB" id="A0A2M6W1X3"/>
<keyword evidence="1" id="KW-1133">Transmembrane helix</keyword>
<evidence type="ECO:0000256" key="1">
    <source>
        <dbReference type="SAM" id="Phobius"/>
    </source>
</evidence>
<protein>
    <submittedName>
        <fullName evidence="2">Uncharacterized protein</fullName>
    </submittedName>
</protein>
<gene>
    <name evidence="2" type="ORF">COU33_01120</name>
</gene>